<evidence type="ECO:0000313" key="1">
    <source>
        <dbReference type="EMBL" id="ASK62861.1"/>
    </source>
</evidence>
<evidence type="ECO:0000313" key="2">
    <source>
        <dbReference type="Proteomes" id="UP000198312"/>
    </source>
</evidence>
<sequence length="88" mass="10394">MANKYKILKDEEVEQEVRYLSFMGNFRRYDFAIMNARDNNKKVVIDLRNNRFAVLNKEDIMEEGGIEHTFHVTEIEADELREVLGAVL</sequence>
<dbReference type="Pfam" id="PF11256">
    <property type="entry name" value="SAV0927-like"/>
    <property type="match status" value="1"/>
</dbReference>
<keyword evidence="2" id="KW-1185">Reference proteome</keyword>
<dbReference type="InterPro" id="IPR021415">
    <property type="entry name" value="SAV0927-like"/>
</dbReference>
<dbReference type="EMBL" id="CP022315">
    <property type="protein sequence ID" value="ASK62861.1"/>
    <property type="molecule type" value="Genomic_DNA"/>
</dbReference>
<dbReference type="RefSeq" id="WP_089062120.1">
    <property type="nucleotide sequence ID" value="NZ_CP022315.1"/>
</dbReference>
<accession>A0A220U4V1</accession>
<gene>
    <name evidence="1" type="ORF">CFK37_12230</name>
</gene>
<protein>
    <submittedName>
        <fullName evidence="1">Cytoplasmic protein</fullName>
    </submittedName>
</protein>
<organism evidence="1 2">
    <name type="scientific">Virgibacillus phasianinus</name>
    <dbReference type="NCBI Taxonomy" id="2017483"/>
    <lineage>
        <taxon>Bacteria</taxon>
        <taxon>Bacillati</taxon>
        <taxon>Bacillota</taxon>
        <taxon>Bacilli</taxon>
        <taxon>Bacillales</taxon>
        <taxon>Bacillaceae</taxon>
        <taxon>Virgibacillus</taxon>
    </lineage>
</organism>
<name>A0A220U4V1_9BACI</name>
<dbReference type="KEGG" id="vil:CFK37_12230"/>
<dbReference type="OrthoDB" id="2381902at2"/>
<dbReference type="Proteomes" id="UP000198312">
    <property type="component" value="Chromosome"/>
</dbReference>
<reference evidence="1 2" key="1">
    <citation type="submission" date="2017-07" db="EMBL/GenBank/DDBJ databases">
        <title>Virgibacillus sp. LM2416.</title>
        <authorList>
            <person name="Tak E.J."/>
            <person name="Bae J.-W."/>
        </authorList>
    </citation>
    <scope>NUCLEOTIDE SEQUENCE [LARGE SCALE GENOMIC DNA]</scope>
    <source>
        <strain evidence="1 2">LM2416</strain>
    </source>
</reference>
<dbReference type="AlphaFoldDB" id="A0A220U4V1"/>
<proteinExistence type="predicted"/>